<dbReference type="OrthoDB" id="1545884at2759"/>
<dbReference type="InterPro" id="IPR043193">
    <property type="entry name" value="GLOD4"/>
</dbReference>
<dbReference type="PANTHER" id="PTHR46466">
    <property type="entry name" value="GLYOXALASE DOMAIN-CONTAINING PROTEIN 4"/>
    <property type="match status" value="1"/>
</dbReference>
<dbReference type="Pfam" id="PF21701">
    <property type="entry name" value="GLOD4_C"/>
    <property type="match status" value="1"/>
</dbReference>
<evidence type="ECO:0000313" key="4">
    <source>
        <dbReference type="WBParaSite" id="EVEC_0000797001-mRNA-1"/>
    </source>
</evidence>
<name>A0A0N4VBQ4_ENTVE</name>
<dbReference type="EMBL" id="UXUI01008929">
    <property type="protein sequence ID" value="VDD92703.1"/>
    <property type="molecule type" value="Genomic_DNA"/>
</dbReference>
<gene>
    <name evidence="2" type="ORF">EVEC_LOCUS7454</name>
</gene>
<dbReference type="Pfam" id="PF00903">
    <property type="entry name" value="Glyoxalase"/>
    <property type="match status" value="1"/>
</dbReference>
<reference evidence="2 3" key="2">
    <citation type="submission" date="2018-10" db="EMBL/GenBank/DDBJ databases">
        <authorList>
            <consortium name="Pathogen Informatics"/>
        </authorList>
    </citation>
    <scope>NUCLEOTIDE SEQUENCE [LARGE SCALE GENOMIC DNA]</scope>
</reference>
<dbReference type="PROSITE" id="PS51819">
    <property type="entry name" value="VOC"/>
    <property type="match status" value="1"/>
</dbReference>
<dbReference type="PANTHER" id="PTHR46466:SF1">
    <property type="entry name" value="GLYOXALASE DOMAIN-CONTAINING PROTEIN 4"/>
    <property type="match status" value="1"/>
</dbReference>
<sequence>MPRLIHYSLKVSDRQEARNFFVDTLGMRVLRHEEFDGGCKVECNGSFDNKWSKTMVGYGSEDGHFVLELIYNYSVPKYDQGNDFLGVFIESTEVYIRCTEKLLGSVAAFEDVFYLRVLDPDGHAFYIKKGIRRPEPIFKIGLNTEDLNKTIGMNYGRYSEDTDYWTNVLGMKELSKEKQKCIVERLVGHSPLNLFHKNQELLFQLEPLEKKISAHERKILFPLQKLGQGELKESVLILADPNDHEICFVGADEFLKLSEEDLEADDKLAFAIEKEKAKADKP</sequence>
<organism evidence="4">
    <name type="scientific">Enterobius vermicularis</name>
    <name type="common">Human pinworm</name>
    <dbReference type="NCBI Taxonomy" id="51028"/>
    <lineage>
        <taxon>Eukaryota</taxon>
        <taxon>Metazoa</taxon>
        <taxon>Ecdysozoa</taxon>
        <taxon>Nematoda</taxon>
        <taxon>Chromadorea</taxon>
        <taxon>Rhabditida</taxon>
        <taxon>Spirurina</taxon>
        <taxon>Oxyuridomorpha</taxon>
        <taxon>Oxyuroidea</taxon>
        <taxon>Oxyuridae</taxon>
        <taxon>Enterobius</taxon>
    </lineage>
</organism>
<reference evidence="4" key="1">
    <citation type="submission" date="2017-02" db="UniProtKB">
        <authorList>
            <consortium name="WormBaseParasite"/>
        </authorList>
    </citation>
    <scope>IDENTIFICATION</scope>
</reference>
<accession>A0A0N4VBQ4</accession>
<keyword evidence="3" id="KW-1185">Reference proteome</keyword>
<dbReference type="InterPro" id="IPR037523">
    <property type="entry name" value="VOC_core"/>
</dbReference>
<feature type="domain" description="VOC" evidence="1">
    <location>
        <begin position="3"/>
        <end position="130"/>
    </location>
</feature>
<dbReference type="STRING" id="51028.A0A0N4VBQ4"/>
<proteinExistence type="predicted"/>
<dbReference type="InterPro" id="IPR029068">
    <property type="entry name" value="Glyas_Bleomycin-R_OHBP_Dase"/>
</dbReference>
<dbReference type="AlphaFoldDB" id="A0A0N4VBQ4"/>
<evidence type="ECO:0000259" key="1">
    <source>
        <dbReference type="PROSITE" id="PS51819"/>
    </source>
</evidence>
<protein>
    <submittedName>
        <fullName evidence="4">VOC domain-containing protein</fullName>
    </submittedName>
</protein>
<dbReference type="InterPro" id="IPR004360">
    <property type="entry name" value="Glyas_Fos-R_dOase_dom"/>
</dbReference>
<dbReference type="Proteomes" id="UP000274131">
    <property type="component" value="Unassembled WGS sequence"/>
</dbReference>
<evidence type="ECO:0000313" key="3">
    <source>
        <dbReference type="Proteomes" id="UP000274131"/>
    </source>
</evidence>
<evidence type="ECO:0000313" key="2">
    <source>
        <dbReference type="EMBL" id="VDD92703.1"/>
    </source>
</evidence>
<dbReference type="Gene3D" id="3.10.180.10">
    <property type="entry name" value="2,3-Dihydroxybiphenyl 1,2-Dioxygenase, domain 1"/>
    <property type="match status" value="2"/>
</dbReference>
<dbReference type="WBParaSite" id="EVEC_0000797001-mRNA-1">
    <property type="protein sequence ID" value="EVEC_0000797001-mRNA-1"/>
    <property type="gene ID" value="EVEC_0000797001"/>
</dbReference>
<dbReference type="SUPFAM" id="SSF54593">
    <property type="entry name" value="Glyoxalase/Bleomycin resistance protein/Dihydroxybiphenyl dioxygenase"/>
    <property type="match status" value="1"/>
</dbReference>